<name>X1VKM1_9ZZZZ</name>
<protein>
    <submittedName>
        <fullName evidence="1">Uncharacterized protein</fullName>
    </submittedName>
</protein>
<gene>
    <name evidence="1" type="ORF">S12H4_54239</name>
</gene>
<dbReference type="EMBL" id="BARW01034649">
    <property type="protein sequence ID" value="GAJ08625.1"/>
    <property type="molecule type" value="Genomic_DNA"/>
</dbReference>
<accession>X1VKM1</accession>
<sequence length="122" mass="14442">SGTINNMAKIKETLDNAYKAAKKWQSSFEDYFKTDNGIYREYKTVLGEKRIGPVNASLFRSEYGEFAIKNTKYYYSMESVPNNYPGMERVEFMNVPEEVYNLYDPLKHQPDKGEWENLRYTF</sequence>
<dbReference type="AlphaFoldDB" id="X1VKM1"/>
<organism evidence="1">
    <name type="scientific">marine sediment metagenome</name>
    <dbReference type="NCBI Taxonomy" id="412755"/>
    <lineage>
        <taxon>unclassified sequences</taxon>
        <taxon>metagenomes</taxon>
        <taxon>ecological metagenomes</taxon>
    </lineage>
</organism>
<proteinExistence type="predicted"/>
<reference evidence="1" key="1">
    <citation type="journal article" date="2014" name="Front. Microbiol.">
        <title>High frequency of phylogenetically diverse reductive dehalogenase-homologous genes in deep subseafloor sedimentary metagenomes.</title>
        <authorList>
            <person name="Kawai M."/>
            <person name="Futagami T."/>
            <person name="Toyoda A."/>
            <person name="Takaki Y."/>
            <person name="Nishi S."/>
            <person name="Hori S."/>
            <person name="Arai W."/>
            <person name="Tsubouchi T."/>
            <person name="Morono Y."/>
            <person name="Uchiyama I."/>
            <person name="Ito T."/>
            <person name="Fujiyama A."/>
            <person name="Inagaki F."/>
            <person name="Takami H."/>
        </authorList>
    </citation>
    <scope>NUCLEOTIDE SEQUENCE</scope>
    <source>
        <strain evidence="1">Expedition CK06-06</strain>
    </source>
</reference>
<evidence type="ECO:0000313" key="1">
    <source>
        <dbReference type="EMBL" id="GAJ08625.1"/>
    </source>
</evidence>
<comment type="caution">
    <text evidence="1">The sequence shown here is derived from an EMBL/GenBank/DDBJ whole genome shotgun (WGS) entry which is preliminary data.</text>
</comment>
<feature type="non-terminal residue" evidence="1">
    <location>
        <position position="1"/>
    </location>
</feature>